<protein>
    <recommendedName>
        <fullName evidence="3">DDE Tnp4 domain-containing protein</fullName>
    </recommendedName>
</protein>
<feature type="domain" description="DDE Tnp4" evidence="3">
    <location>
        <begin position="29"/>
        <end position="107"/>
    </location>
</feature>
<reference evidence="4 5" key="1">
    <citation type="submission" date="2019-03" db="EMBL/GenBank/DDBJ databases">
        <title>Draft genome sequences of novel Actinobacteria.</title>
        <authorList>
            <person name="Sahin N."/>
            <person name="Ay H."/>
            <person name="Saygin H."/>
        </authorList>
    </citation>
    <scope>NUCLEOTIDE SEQUENCE [LARGE SCALE GENOMIC DNA]</scope>
    <source>
        <strain evidence="4 5">5K548</strain>
    </source>
</reference>
<evidence type="ECO:0000259" key="3">
    <source>
        <dbReference type="Pfam" id="PF13359"/>
    </source>
</evidence>
<comment type="cofactor">
    <cofactor evidence="1">
        <name>a divalent metal cation</name>
        <dbReference type="ChEBI" id="CHEBI:60240"/>
    </cofactor>
</comment>
<keyword evidence="2" id="KW-0479">Metal-binding</keyword>
<dbReference type="EMBL" id="SMLA01000008">
    <property type="protein sequence ID" value="TDD90520.1"/>
    <property type="molecule type" value="Genomic_DNA"/>
</dbReference>
<evidence type="ECO:0000313" key="5">
    <source>
        <dbReference type="Proteomes" id="UP000294723"/>
    </source>
</evidence>
<keyword evidence="5" id="KW-1185">Reference proteome</keyword>
<sequence>MATVDLRCAARPRAQQECHPRRPRTARADRAAALADLGYEGEPDTFTPLFKKPKDGQITIDEQSHNALHSALPYLGEYANSSLKTTYKTLHRYRGHPCHLRDIVATLSYAR</sequence>
<dbReference type="InterPro" id="IPR027806">
    <property type="entry name" value="HARBI1_dom"/>
</dbReference>
<dbReference type="Proteomes" id="UP000294723">
    <property type="component" value="Unassembled WGS sequence"/>
</dbReference>
<dbReference type="Pfam" id="PF13359">
    <property type="entry name" value="DDE_Tnp_4"/>
    <property type="match status" value="1"/>
</dbReference>
<evidence type="ECO:0000313" key="4">
    <source>
        <dbReference type="EMBL" id="TDD90520.1"/>
    </source>
</evidence>
<comment type="caution">
    <text evidence="4">The sequence shown here is derived from an EMBL/GenBank/DDBJ whole genome shotgun (WGS) entry which is preliminary data.</text>
</comment>
<name>A0A4R5BYL7_9PSEU</name>
<gene>
    <name evidence="4" type="ORF">E1202_07730</name>
</gene>
<dbReference type="GO" id="GO:0046872">
    <property type="term" value="F:metal ion binding"/>
    <property type="evidence" value="ECO:0007669"/>
    <property type="project" value="UniProtKB-KW"/>
</dbReference>
<proteinExistence type="predicted"/>
<accession>A0A4R5BYL7</accession>
<evidence type="ECO:0000256" key="1">
    <source>
        <dbReference type="ARBA" id="ARBA00001968"/>
    </source>
</evidence>
<dbReference type="AlphaFoldDB" id="A0A4R5BYL7"/>
<organism evidence="4 5">
    <name type="scientific">Saccharopolyspora karakumensis</name>
    <dbReference type="NCBI Taxonomy" id="2530386"/>
    <lineage>
        <taxon>Bacteria</taxon>
        <taxon>Bacillati</taxon>
        <taxon>Actinomycetota</taxon>
        <taxon>Actinomycetes</taxon>
        <taxon>Pseudonocardiales</taxon>
        <taxon>Pseudonocardiaceae</taxon>
        <taxon>Saccharopolyspora</taxon>
    </lineage>
</organism>
<dbReference type="RefSeq" id="WP_132681883.1">
    <property type="nucleotide sequence ID" value="NZ_SMLA01000008.1"/>
</dbReference>
<evidence type="ECO:0000256" key="2">
    <source>
        <dbReference type="ARBA" id="ARBA00022723"/>
    </source>
</evidence>